<feature type="transmembrane region" description="Helical" evidence="1">
    <location>
        <begin position="46"/>
        <end position="66"/>
    </location>
</feature>
<evidence type="ECO:0000313" key="2">
    <source>
        <dbReference type="EMBL" id="REE81676.1"/>
    </source>
</evidence>
<keyword evidence="1" id="KW-0812">Transmembrane</keyword>
<keyword evidence="1" id="KW-1133">Transmembrane helix</keyword>
<protein>
    <recommendedName>
        <fullName evidence="4">Tetratricopeptide repeat protein</fullName>
    </recommendedName>
</protein>
<dbReference type="EMBL" id="QTTQ01000010">
    <property type="protein sequence ID" value="REE81676.1"/>
    <property type="molecule type" value="Genomic_DNA"/>
</dbReference>
<dbReference type="SUPFAM" id="SSF48452">
    <property type="entry name" value="TPR-like"/>
    <property type="match status" value="1"/>
</dbReference>
<evidence type="ECO:0000313" key="3">
    <source>
        <dbReference type="Proteomes" id="UP000256429"/>
    </source>
</evidence>
<sequence length="659" mass="76573">MNLKQFFKECNQKEVFKKLSIYIVSSWILIQVLAITWEPLGLPKKSVTILLIILLIGFPINVYLVWKYHLLPLELKEKKFDENGTEITKKKGSFKKMYFYALSVIGFFSIISTILIIENNFSTQVNLSATEESGKIAVLKFGNNTGDEKYDIISKMAADWIIHGITENQVGQVVSPKIVENYAEILKSSLVQTPDFNEKIIKDYFNPGKIIIGNFYLKEDKLLFQSTIKNGKLNTTLISFKLIECDSDNPIECIEKLKQIILGYLITENKQQLNLQQSPPEFEAYQYVLDAKANFSEEDIYLDYLNKAIALDTNYFEPKLLRVGHFYNNGEFEKADSLRNSIPLTSNRNERQRNLLNLYEALLLGNNTKIYNLILKEYNLAPFDIESNSSTMTIALQYVNKPEDIEGIYKEISMKEMDIENCMSCKYRIYIKGLAGIELKKYKEVIKFLEEFASTFDDLNIKRTLATAYVRAGKDNEMQNLLTKIELISSTKDWEDISLFIGKEYLLLSDKIKSNTIFDKLISSYDTKEKDKNYAYALYYKGEFKKAIPVLENLNSKNKSDKETLTKLAIAYYKNSEFTKAQDAINKLNIQFKKYQFGEIDYYLAQYYAAIEDKNNSLEHLLKSVAQGYNYTPNTFQNDVHFLKYKDLEEFKKILKFWQ</sequence>
<dbReference type="Proteomes" id="UP000256429">
    <property type="component" value="Unassembled WGS sequence"/>
</dbReference>
<keyword evidence="3" id="KW-1185">Reference proteome</keyword>
<dbReference type="InterPro" id="IPR011990">
    <property type="entry name" value="TPR-like_helical_dom_sf"/>
</dbReference>
<feature type="transmembrane region" description="Helical" evidence="1">
    <location>
        <begin position="21"/>
        <end position="40"/>
    </location>
</feature>
<reference evidence="2 3" key="1">
    <citation type="submission" date="2018-08" db="EMBL/GenBank/DDBJ databases">
        <title>Genomic Encyclopedia of Type Strains, Phase III (KMG-III): the genomes of soil and plant-associated and newly described type strains.</title>
        <authorList>
            <person name="Whitman W."/>
        </authorList>
    </citation>
    <scope>NUCLEOTIDE SEQUENCE [LARGE SCALE GENOMIC DNA]</scope>
    <source>
        <strain evidence="2 3">325-5</strain>
    </source>
</reference>
<name>A0A3D9RX48_9FLAO</name>
<dbReference type="Gene3D" id="1.25.40.10">
    <property type="entry name" value="Tetratricopeptide repeat domain"/>
    <property type="match status" value="2"/>
</dbReference>
<comment type="caution">
    <text evidence="2">The sequence shown here is derived from an EMBL/GenBank/DDBJ whole genome shotgun (WGS) entry which is preliminary data.</text>
</comment>
<organism evidence="2 3">
    <name type="scientific">Lutibacter oceani</name>
    <dbReference type="NCBI Taxonomy" id="1853311"/>
    <lineage>
        <taxon>Bacteria</taxon>
        <taxon>Pseudomonadati</taxon>
        <taxon>Bacteroidota</taxon>
        <taxon>Flavobacteriia</taxon>
        <taxon>Flavobacteriales</taxon>
        <taxon>Flavobacteriaceae</taxon>
        <taxon>Lutibacter</taxon>
    </lineage>
</organism>
<accession>A0A3D9RX48</accession>
<dbReference type="RefSeq" id="WP_115879167.1">
    <property type="nucleotide sequence ID" value="NZ_QTTQ01000010.1"/>
</dbReference>
<feature type="transmembrane region" description="Helical" evidence="1">
    <location>
        <begin position="97"/>
        <end position="117"/>
    </location>
</feature>
<evidence type="ECO:0008006" key="4">
    <source>
        <dbReference type="Google" id="ProtNLM"/>
    </source>
</evidence>
<dbReference type="AlphaFoldDB" id="A0A3D9RX48"/>
<keyword evidence="1" id="KW-0472">Membrane</keyword>
<gene>
    <name evidence="2" type="ORF">BX611_1211</name>
</gene>
<evidence type="ECO:0000256" key="1">
    <source>
        <dbReference type="SAM" id="Phobius"/>
    </source>
</evidence>
<proteinExistence type="predicted"/>
<dbReference type="OrthoDB" id="1404833at2"/>